<dbReference type="Proteomes" id="UP000054709">
    <property type="component" value="Unassembled WGS sequence"/>
</dbReference>
<keyword evidence="2" id="KW-1185">Reference proteome</keyword>
<accession>A0A0W1B2H6</accession>
<evidence type="ECO:0000313" key="1">
    <source>
        <dbReference type="EMBL" id="KTD87651.1"/>
    </source>
</evidence>
<dbReference type="EMBL" id="LCZJ02000018">
    <property type="protein sequence ID" value="KTD87651.1"/>
    <property type="molecule type" value="Genomic_DNA"/>
</dbReference>
<gene>
    <name evidence="1" type="ORF">UQ64_12685</name>
</gene>
<protein>
    <submittedName>
        <fullName evidence="1">Uncharacterized protein</fullName>
    </submittedName>
</protein>
<comment type="caution">
    <text evidence="1">The sequence shown here is derived from an EMBL/GenBank/DDBJ whole genome shotgun (WGS) entry which is preliminary data.</text>
</comment>
<evidence type="ECO:0000313" key="2">
    <source>
        <dbReference type="Proteomes" id="UP000054709"/>
    </source>
</evidence>
<dbReference type="AlphaFoldDB" id="A0A0W1B2H6"/>
<sequence length="191" mass="22007">MNKKRKHQVPVRKQQNEFITPAILRRTIRNMLPFYREIVRNPAYSAAWVQAVNKIDFVQMERLFQKVSHAPIAELGSGYSFGFRTPMRDRLYVNGFFLDPAQSKYKVGEHLVVVQAILPLYLRLATDIPFATRVTAAINSGNTTRLNSLIRGLIRSRFLLTIRAQDSGFRISFRFPISRKIYTNYALLGVG</sequence>
<name>A0A0W1B2H6_9BACL</name>
<dbReference type="OrthoDB" id="2640196at2"/>
<proteinExistence type="predicted"/>
<organism evidence="1 2">
    <name type="scientific">Paenibacillus etheri</name>
    <dbReference type="NCBI Taxonomy" id="1306852"/>
    <lineage>
        <taxon>Bacteria</taxon>
        <taxon>Bacillati</taxon>
        <taxon>Bacillota</taxon>
        <taxon>Bacilli</taxon>
        <taxon>Bacillales</taxon>
        <taxon>Paenibacillaceae</taxon>
        <taxon>Paenibacillus</taxon>
    </lineage>
</organism>
<reference evidence="1 2" key="1">
    <citation type="journal article" date="2015" name="Int. Biodeterior. Biodegradation">
        <title>Physiological and genetic screening methods for the isolation of methyl tert-butyl ether-degrading bacteria for bioremediation purposes.</title>
        <authorList>
            <person name="Guisado I.M."/>
            <person name="Purswani J."/>
            <person name="Gonzalez Lopez J."/>
            <person name="Pozo C."/>
        </authorList>
    </citation>
    <scope>NUCLEOTIDE SEQUENCE [LARGE SCALE GENOMIC DNA]</scope>
    <source>
        <strain evidence="1 2">SH7</strain>
    </source>
</reference>
<dbReference type="RefSeq" id="WP_060623168.1">
    <property type="nucleotide sequence ID" value="NZ_LCZJ02000018.1"/>
</dbReference>